<feature type="region of interest" description="Disordered" evidence="1">
    <location>
        <begin position="49"/>
        <end position="145"/>
    </location>
</feature>
<dbReference type="InterPro" id="IPR018247">
    <property type="entry name" value="EF_Hand_1_Ca_BS"/>
</dbReference>
<evidence type="ECO:0000313" key="6">
    <source>
        <dbReference type="Proteomes" id="UP000193495"/>
    </source>
</evidence>
<dbReference type="SUPFAM" id="SSF47473">
    <property type="entry name" value="EF-hand"/>
    <property type="match status" value="1"/>
</dbReference>
<feature type="compositionally biased region" description="Basic and acidic residues" evidence="1">
    <location>
        <begin position="119"/>
        <end position="128"/>
    </location>
</feature>
<feature type="domain" description="EF-hand" evidence="3">
    <location>
        <begin position="47"/>
        <end position="63"/>
    </location>
</feature>
<evidence type="ECO:0000256" key="2">
    <source>
        <dbReference type="SAM" id="SignalP"/>
    </source>
</evidence>
<evidence type="ECO:0000313" key="5">
    <source>
        <dbReference type="EMBL" id="SLN46094.1"/>
    </source>
</evidence>
<feature type="chain" id="PRO_5044568243" evidence="2">
    <location>
        <begin position="27"/>
        <end position="145"/>
    </location>
</feature>
<dbReference type="InterPro" id="IPR011992">
    <property type="entry name" value="EF-hand-dom_pair"/>
</dbReference>
<dbReference type="OrthoDB" id="113323at2"/>
<feature type="compositionally biased region" description="Basic and acidic residues" evidence="1">
    <location>
        <begin position="91"/>
        <end position="109"/>
    </location>
</feature>
<dbReference type="AlphaFoldDB" id="A0A1X6ZAE5"/>
<organism evidence="5 6">
    <name type="scientific">Limimaricola soesokkakensis</name>
    <dbReference type="NCBI Taxonomy" id="1343159"/>
    <lineage>
        <taxon>Bacteria</taxon>
        <taxon>Pseudomonadati</taxon>
        <taxon>Pseudomonadota</taxon>
        <taxon>Alphaproteobacteria</taxon>
        <taxon>Rhodobacterales</taxon>
        <taxon>Paracoccaceae</taxon>
        <taxon>Limimaricola</taxon>
    </lineage>
</organism>
<dbReference type="GO" id="GO:0005509">
    <property type="term" value="F:calcium ion binding"/>
    <property type="evidence" value="ECO:0007669"/>
    <property type="project" value="InterPro"/>
</dbReference>
<reference evidence="5 6" key="1">
    <citation type="submission" date="2017-03" db="EMBL/GenBank/DDBJ databases">
        <authorList>
            <person name="Afonso C.L."/>
            <person name="Miller P.J."/>
            <person name="Scott M.A."/>
            <person name="Spackman E."/>
            <person name="Goraichik I."/>
            <person name="Dimitrov K.M."/>
            <person name="Suarez D.L."/>
            <person name="Swayne D.E."/>
        </authorList>
    </citation>
    <scope>NUCLEOTIDE SEQUENCE [LARGE SCALE GENOMIC DNA]</scope>
    <source>
        <strain evidence="5 6">CECT 8367</strain>
    </source>
</reference>
<evidence type="ECO:0000256" key="1">
    <source>
        <dbReference type="SAM" id="MobiDB-lite"/>
    </source>
</evidence>
<dbReference type="PROSITE" id="PS00018">
    <property type="entry name" value="EF_HAND_1"/>
    <property type="match status" value="1"/>
</dbReference>
<dbReference type="Gene3D" id="1.10.238.10">
    <property type="entry name" value="EF-hand"/>
    <property type="match status" value="1"/>
</dbReference>
<dbReference type="InterPro" id="IPR002048">
    <property type="entry name" value="EF_hand_dom"/>
</dbReference>
<feature type="compositionally biased region" description="Basic and acidic residues" evidence="1">
    <location>
        <begin position="49"/>
        <end position="80"/>
    </location>
</feature>
<evidence type="ECO:0000313" key="7">
    <source>
        <dbReference type="Proteomes" id="UP000240624"/>
    </source>
</evidence>
<feature type="domain" description="EF-hand" evidence="3">
    <location>
        <begin position="120"/>
        <end position="138"/>
    </location>
</feature>
<name>A0A1X6ZAE5_9RHOB</name>
<evidence type="ECO:0000313" key="4">
    <source>
        <dbReference type="EMBL" id="PSK86425.1"/>
    </source>
</evidence>
<accession>A0A1X6ZAE5</accession>
<dbReference type="EMBL" id="FWFY01000005">
    <property type="protein sequence ID" value="SLN46094.1"/>
    <property type="molecule type" value="Genomic_DNA"/>
</dbReference>
<feature type="signal peptide" evidence="2">
    <location>
        <begin position="1"/>
        <end position="26"/>
    </location>
</feature>
<reference evidence="4 7" key="2">
    <citation type="submission" date="2018-03" db="EMBL/GenBank/DDBJ databases">
        <title>Genomic Encyclopedia of Archaeal and Bacterial Type Strains, Phase II (KMG-II): from individual species to whole genera.</title>
        <authorList>
            <person name="Goeker M."/>
        </authorList>
    </citation>
    <scope>NUCLEOTIDE SEQUENCE [LARGE SCALE GENOMIC DNA]</scope>
    <source>
        <strain evidence="4 7">DSM 29956</strain>
    </source>
</reference>
<dbReference type="EMBL" id="PYGB01000005">
    <property type="protein sequence ID" value="PSK86425.1"/>
    <property type="molecule type" value="Genomic_DNA"/>
</dbReference>
<protein>
    <submittedName>
        <fullName evidence="4 5">EF hand</fullName>
    </submittedName>
</protein>
<gene>
    <name evidence="4" type="ORF">CLV79_105132</name>
    <name evidence="5" type="ORF">LOS8367_02040</name>
</gene>
<dbReference type="Proteomes" id="UP000240624">
    <property type="component" value="Unassembled WGS sequence"/>
</dbReference>
<proteinExistence type="predicted"/>
<evidence type="ECO:0000259" key="3">
    <source>
        <dbReference type="Pfam" id="PF13202"/>
    </source>
</evidence>
<dbReference type="Proteomes" id="UP000193495">
    <property type="component" value="Unassembled WGS sequence"/>
</dbReference>
<dbReference type="Pfam" id="PF13202">
    <property type="entry name" value="EF-hand_5"/>
    <property type="match status" value="2"/>
</dbReference>
<dbReference type="RefSeq" id="WP_085896378.1">
    <property type="nucleotide sequence ID" value="NZ_FWFY01000005.1"/>
</dbReference>
<sequence>MKIAGKISAIAVMATLSGIIAGAASAQQHPEMKPLPRAEALKLAGARFDAADTNRDGRVSAEEARAARPEARPGKGEGRGHGPRQGLDQNRGQEQRPAAEARAEFKPLSRAETLSQEAARFDAADKNGDGVLSVEEMRASQPPRR</sequence>
<keyword evidence="2" id="KW-0732">Signal</keyword>
<keyword evidence="7" id="KW-1185">Reference proteome</keyword>